<dbReference type="InterPro" id="IPR036390">
    <property type="entry name" value="WH_DNA-bd_sf"/>
</dbReference>
<dbReference type="PANTHER" id="PTHR30136:SF24">
    <property type="entry name" value="HTH-TYPE TRANSCRIPTIONAL REPRESSOR ALLR"/>
    <property type="match status" value="1"/>
</dbReference>
<dbReference type="GO" id="GO:0003677">
    <property type="term" value="F:DNA binding"/>
    <property type="evidence" value="ECO:0007669"/>
    <property type="project" value="UniProtKB-KW"/>
</dbReference>
<keyword evidence="2" id="KW-0238">DNA-binding</keyword>
<dbReference type="GO" id="GO:0003700">
    <property type="term" value="F:DNA-binding transcription factor activity"/>
    <property type="evidence" value="ECO:0007669"/>
    <property type="project" value="TreeGrafter"/>
</dbReference>
<keyword evidence="1" id="KW-0805">Transcription regulation</keyword>
<evidence type="ECO:0000259" key="5">
    <source>
        <dbReference type="PROSITE" id="PS51078"/>
    </source>
</evidence>
<name>A0A4V2UYH5_9BURK</name>
<organism evidence="6 7">
    <name type="scientific">Paralcaligenes ureilyticus</name>
    <dbReference type="NCBI Taxonomy" id="627131"/>
    <lineage>
        <taxon>Bacteria</taxon>
        <taxon>Pseudomonadati</taxon>
        <taxon>Pseudomonadota</taxon>
        <taxon>Betaproteobacteria</taxon>
        <taxon>Burkholderiales</taxon>
        <taxon>Alcaligenaceae</taxon>
        <taxon>Paralcaligenes</taxon>
    </lineage>
</organism>
<dbReference type="InterPro" id="IPR050707">
    <property type="entry name" value="HTH_MetabolicPath_Reg"/>
</dbReference>
<dbReference type="PROSITE" id="PS51078">
    <property type="entry name" value="ICLR_ED"/>
    <property type="match status" value="1"/>
</dbReference>
<keyword evidence="3" id="KW-0804">Transcription</keyword>
<keyword evidence="7" id="KW-1185">Reference proteome</keyword>
<dbReference type="RefSeq" id="WP_132582218.1">
    <property type="nucleotide sequence ID" value="NZ_SMAJ01000006.1"/>
</dbReference>
<dbReference type="InterPro" id="IPR005471">
    <property type="entry name" value="Tscrpt_reg_IclR_N"/>
</dbReference>
<dbReference type="EMBL" id="SMAJ01000006">
    <property type="protein sequence ID" value="TCT07438.1"/>
    <property type="molecule type" value="Genomic_DNA"/>
</dbReference>
<dbReference type="PANTHER" id="PTHR30136">
    <property type="entry name" value="HELIX-TURN-HELIX TRANSCRIPTIONAL REGULATOR, ICLR FAMILY"/>
    <property type="match status" value="1"/>
</dbReference>
<accession>A0A4V2UYH5</accession>
<evidence type="ECO:0000259" key="4">
    <source>
        <dbReference type="PROSITE" id="PS51077"/>
    </source>
</evidence>
<feature type="domain" description="HTH iclR-type" evidence="4">
    <location>
        <begin position="9"/>
        <end position="70"/>
    </location>
</feature>
<dbReference type="SMART" id="SM00346">
    <property type="entry name" value="HTH_ICLR"/>
    <property type="match status" value="1"/>
</dbReference>
<proteinExistence type="predicted"/>
<feature type="domain" description="IclR-ED" evidence="5">
    <location>
        <begin position="71"/>
        <end position="253"/>
    </location>
</feature>
<evidence type="ECO:0000256" key="3">
    <source>
        <dbReference type="ARBA" id="ARBA00023163"/>
    </source>
</evidence>
<protein>
    <submittedName>
        <fullName evidence="6">IclR family transcriptional regulator</fullName>
    </submittedName>
</protein>
<evidence type="ECO:0000313" key="6">
    <source>
        <dbReference type="EMBL" id="TCT07438.1"/>
    </source>
</evidence>
<dbReference type="Pfam" id="PF01614">
    <property type="entry name" value="IclR_C"/>
    <property type="match status" value="1"/>
</dbReference>
<dbReference type="OrthoDB" id="9807558at2"/>
<evidence type="ECO:0000256" key="1">
    <source>
        <dbReference type="ARBA" id="ARBA00023015"/>
    </source>
</evidence>
<dbReference type="GO" id="GO:0045892">
    <property type="term" value="P:negative regulation of DNA-templated transcription"/>
    <property type="evidence" value="ECO:0007669"/>
    <property type="project" value="TreeGrafter"/>
</dbReference>
<dbReference type="SUPFAM" id="SSF55781">
    <property type="entry name" value="GAF domain-like"/>
    <property type="match status" value="1"/>
</dbReference>
<dbReference type="Pfam" id="PF09339">
    <property type="entry name" value="HTH_IclR"/>
    <property type="match status" value="1"/>
</dbReference>
<dbReference type="InterPro" id="IPR029016">
    <property type="entry name" value="GAF-like_dom_sf"/>
</dbReference>
<dbReference type="AlphaFoldDB" id="A0A4V2UYH5"/>
<dbReference type="PROSITE" id="PS51077">
    <property type="entry name" value="HTH_ICLR"/>
    <property type="match status" value="1"/>
</dbReference>
<dbReference type="Gene3D" id="1.10.10.10">
    <property type="entry name" value="Winged helix-like DNA-binding domain superfamily/Winged helix DNA-binding domain"/>
    <property type="match status" value="1"/>
</dbReference>
<dbReference type="InterPro" id="IPR014757">
    <property type="entry name" value="Tscrpt_reg_IclR_C"/>
</dbReference>
<gene>
    <name evidence="6" type="ORF">EDC26_106162</name>
</gene>
<dbReference type="Proteomes" id="UP000295525">
    <property type="component" value="Unassembled WGS sequence"/>
</dbReference>
<reference evidence="6 7" key="1">
    <citation type="submission" date="2019-03" db="EMBL/GenBank/DDBJ databases">
        <title>Genomic Encyclopedia of Type Strains, Phase IV (KMG-IV): sequencing the most valuable type-strain genomes for metagenomic binning, comparative biology and taxonomic classification.</title>
        <authorList>
            <person name="Goeker M."/>
        </authorList>
    </citation>
    <scope>NUCLEOTIDE SEQUENCE [LARGE SCALE GENOMIC DNA]</scope>
    <source>
        <strain evidence="6 7">DSM 24591</strain>
    </source>
</reference>
<dbReference type="Gene3D" id="3.30.450.40">
    <property type="match status" value="1"/>
</dbReference>
<sequence length="255" mass="27307">MKPPKPYIVDSVDNALGLLSLIAEHPALGVTELAQRTGLNKSRAYRMLCTLEAHRFVLQDEKTAAYSLGPQAFVIGVAATQQNTLARCAQKHMLALNQQIDETVVLRVREALETVCVLRYESTREVRPLGAVGNRRPVYAGASGKVLLAWAPDTVRSQYLSKIRQKGQLHSASSAVKIHAELDTVVRRGYAASVGELSPGIVALAVPVRDFSGDTIASLSVSGPETHLPATATAAIVERLLATSRAISAELGYSA</sequence>
<dbReference type="SUPFAM" id="SSF46785">
    <property type="entry name" value="Winged helix' DNA-binding domain"/>
    <property type="match status" value="1"/>
</dbReference>
<evidence type="ECO:0000313" key="7">
    <source>
        <dbReference type="Proteomes" id="UP000295525"/>
    </source>
</evidence>
<comment type="caution">
    <text evidence="6">The sequence shown here is derived from an EMBL/GenBank/DDBJ whole genome shotgun (WGS) entry which is preliminary data.</text>
</comment>
<dbReference type="InterPro" id="IPR036388">
    <property type="entry name" value="WH-like_DNA-bd_sf"/>
</dbReference>
<evidence type="ECO:0000256" key="2">
    <source>
        <dbReference type="ARBA" id="ARBA00023125"/>
    </source>
</evidence>